<evidence type="ECO:0000313" key="2">
    <source>
        <dbReference type="EMBL" id="OOZ36471.1"/>
    </source>
</evidence>
<organism evidence="2 3">
    <name type="scientific">Solemya velesiana gill symbiont</name>
    <dbReference type="NCBI Taxonomy" id="1918948"/>
    <lineage>
        <taxon>Bacteria</taxon>
        <taxon>Pseudomonadati</taxon>
        <taxon>Pseudomonadota</taxon>
        <taxon>Gammaproteobacteria</taxon>
        <taxon>sulfur-oxidizing symbionts</taxon>
    </lineage>
</organism>
<dbReference type="OrthoDB" id="5760641at2"/>
<keyword evidence="3" id="KW-1185">Reference proteome</keyword>
<proteinExistence type="predicted"/>
<dbReference type="Proteomes" id="UP000190896">
    <property type="component" value="Unassembled WGS sequence"/>
</dbReference>
<feature type="chain" id="PRO_5013318320" description="AB hydrolase-1 domain-containing protein" evidence="1">
    <location>
        <begin position="23"/>
        <end position="147"/>
    </location>
</feature>
<name>A0A1T2KUJ7_9GAMM</name>
<dbReference type="Gene3D" id="3.40.50.1820">
    <property type="entry name" value="alpha/beta hydrolase"/>
    <property type="match status" value="1"/>
</dbReference>
<dbReference type="EMBL" id="MPRJ01000038">
    <property type="protein sequence ID" value="OOZ36471.1"/>
    <property type="molecule type" value="Genomic_DNA"/>
</dbReference>
<comment type="caution">
    <text evidence="2">The sequence shown here is derived from an EMBL/GenBank/DDBJ whole genome shotgun (WGS) entry which is preliminary data.</text>
</comment>
<sequence>MKKLSLQISAWILGLFSLAAQADVLVLVHGYLGSAHSWETSGVNSMLEQNGWQRAGVVHAAPAGIQVIPGPGQQAANKVYSVELPSIAPLILQGQQLQLMLRGLAARHPGESLYIAGHSAGGVVARLVGHADNIVINDGGAYNGPCA</sequence>
<dbReference type="AlphaFoldDB" id="A0A1T2KUJ7"/>
<evidence type="ECO:0008006" key="4">
    <source>
        <dbReference type="Google" id="ProtNLM"/>
    </source>
</evidence>
<protein>
    <recommendedName>
        <fullName evidence="4">AB hydrolase-1 domain-containing protein</fullName>
    </recommendedName>
</protein>
<reference evidence="2 3" key="1">
    <citation type="submission" date="2016-11" db="EMBL/GenBank/DDBJ databases">
        <title>Mixed transmission modes and dynamic genome evolution in an obligate animal-bacterial symbiosis.</title>
        <authorList>
            <person name="Russell S.L."/>
            <person name="Corbett-Detig R.B."/>
            <person name="Cavanaugh C.M."/>
        </authorList>
    </citation>
    <scope>NUCLEOTIDE SEQUENCE [LARGE SCALE GENOMIC DNA]</scope>
    <source>
        <strain evidence="2">Se-Cadez</strain>
    </source>
</reference>
<dbReference type="RefSeq" id="WP_078487135.1">
    <property type="nucleotide sequence ID" value="NZ_MPRJ01000038.1"/>
</dbReference>
<evidence type="ECO:0000256" key="1">
    <source>
        <dbReference type="SAM" id="SignalP"/>
    </source>
</evidence>
<evidence type="ECO:0000313" key="3">
    <source>
        <dbReference type="Proteomes" id="UP000190896"/>
    </source>
</evidence>
<dbReference type="SUPFAM" id="SSF53474">
    <property type="entry name" value="alpha/beta-Hydrolases"/>
    <property type="match status" value="1"/>
</dbReference>
<dbReference type="InterPro" id="IPR029058">
    <property type="entry name" value="AB_hydrolase_fold"/>
</dbReference>
<feature type="signal peptide" evidence="1">
    <location>
        <begin position="1"/>
        <end position="22"/>
    </location>
</feature>
<accession>A0A1T2KUJ7</accession>
<gene>
    <name evidence="2" type="ORF">BOW51_07090</name>
</gene>
<keyword evidence="1" id="KW-0732">Signal</keyword>